<feature type="transmembrane region" description="Helical" evidence="2">
    <location>
        <begin position="49"/>
        <end position="68"/>
    </location>
</feature>
<evidence type="ECO:0000256" key="2">
    <source>
        <dbReference type="SAM" id="Phobius"/>
    </source>
</evidence>
<keyword evidence="2" id="KW-0472">Membrane</keyword>
<feature type="compositionally biased region" description="Basic and acidic residues" evidence="1">
    <location>
        <begin position="90"/>
        <end position="100"/>
    </location>
</feature>
<feature type="transmembrane region" description="Helical" evidence="2">
    <location>
        <begin position="26"/>
        <end position="43"/>
    </location>
</feature>
<name>A0A5S4HCF2_9ACTN</name>
<reference evidence="3 4" key="1">
    <citation type="submission" date="2019-05" db="EMBL/GenBank/DDBJ databases">
        <title>Draft genome sequence of Actinomadura geliboluensis A8036.</title>
        <authorList>
            <person name="Saricaoglu S."/>
            <person name="Isik K."/>
        </authorList>
    </citation>
    <scope>NUCLEOTIDE SEQUENCE [LARGE SCALE GENOMIC DNA]</scope>
    <source>
        <strain evidence="3 4">A8036</strain>
    </source>
</reference>
<proteinExistence type="predicted"/>
<accession>A0A5S4HCF2</accession>
<protein>
    <submittedName>
        <fullName evidence="3">Uncharacterized protein</fullName>
    </submittedName>
</protein>
<gene>
    <name evidence="3" type="ORF">ETD96_00870</name>
</gene>
<dbReference type="AlphaFoldDB" id="A0A5S4HCF2"/>
<sequence length="100" mass="10058">MKAGRGTKAGPPAPAVSARPAGRWRYLALPAFGVAAASGAMSLGAPADVVLWTAAGFTGVLLATWLVIGLDAVRPGRRADSASPFFGEPHGGDKSERSGV</sequence>
<evidence type="ECO:0000256" key="1">
    <source>
        <dbReference type="SAM" id="MobiDB-lite"/>
    </source>
</evidence>
<keyword evidence="4" id="KW-1185">Reference proteome</keyword>
<dbReference type="RefSeq" id="WP_138632394.1">
    <property type="nucleotide sequence ID" value="NZ_JASWDG010000005.1"/>
</dbReference>
<dbReference type="EMBL" id="VCKZ01000002">
    <property type="protein sequence ID" value="TMR42414.1"/>
    <property type="molecule type" value="Genomic_DNA"/>
</dbReference>
<evidence type="ECO:0000313" key="3">
    <source>
        <dbReference type="EMBL" id="TMR42414.1"/>
    </source>
</evidence>
<feature type="region of interest" description="Disordered" evidence="1">
    <location>
        <begin position="79"/>
        <end position="100"/>
    </location>
</feature>
<organism evidence="3 4">
    <name type="scientific">Actinomadura geliboluensis</name>
    <dbReference type="NCBI Taxonomy" id="882440"/>
    <lineage>
        <taxon>Bacteria</taxon>
        <taxon>Bacillati</taxon>
        <taxon>Actinomycetota</taxon>
        <taxon>Actinomycetes</taxon>
        <taxon>Streptosporangiales</taxon>
        <taxon>Thermomonosporaceae</taxon>
        <taxon>Actinomadura</taxon>
    </lineage>
</organism>
<dbReference type="Proteomes" id="UP000305238">
    <property type="component" value="Unassembled WGS sequence"/>
</dbReference>
<keyword evidence="2" id="KW-0812">Transmembrane</keyword>
<evidence type="ECO:0000313" key="4">
    <source>
        <dbReference type="Proteomes" id="UP000305238"/>
    </source>
</evidence>
<comment type="caution">
    <text evidence="3">The sequence shown here is derived from an EMBL/GenBank/DDBJ whole genome shotgun (WGS) entry which is preliminary data.</text>
</comment>
<keyword evidence="2" id="KW-1133">Transmembrane helix</keyword>